<dbReference type="Pfam" id="PF00002">
    <property type="entry name" value="7tm_2"/>
    <property type="match status" value="1"/>
</dbReference>
<feature type="compositionally biased region" description="Polar residues" evidence="8">
    <location>
        <begin position="1010"/>
        <end position="1024"/>
    </location>
</feature>
<comment type="similarity">
    <text evidence="2">Belongs to the G-protein coupled receptor 2 family. Adhesion G-protein coupled receptor (ADGR) subfamily.</text>
</comment>
<proteinExistence type="inferred from homology"/>
<dbReference type="SMART" id="SM00303">
    <property type="entry name" value="GPS"/>
    <property type="match status" value="1"/>
</dbReference>
<sequence length="1064" mass="117281">MSGLWLKTAFVVHFSVVLCISEPVQTGTDRGGWNSSDYDATNLILHTSDMVFHLITAPLDYTQAKRFCLVQFSTLATVGQQEAENGTLQLLREARLKKPVWVRDPNQPIRSEPAVSKQYMHLPALTFPRDSKGGFARVQLRFPPLPAVSVCVRVQWDQRHDQVSTVFSYAAPVFTNEFQLRGRADGAGRVLVALIVHGHHRPYKASFPNDGAWHHLCVTWRRSDGRWAIHVDGERRDTGAGADTPRDIHGEGIFIVGQDQDSFGGDFTEPFVGNVTDLRIWDVALEETQVQDLYGCSALAREPLFTWNIANMTLHPGARLVPVQLLCSANLRQQVEYCQALETSSSGDLYHLINLPCTQSLPFICMTSRERFLKVNELKGEQPSPFMNHLMQLSNGTLQPEGLVPAHPEELTWGQVSHLLQVSKQALEESSADLEPSDMLHLVQMLAHVADVPTHPNSSHLAVTALSRHFISVADRMVSAENAPKWQAIKQVVNGPMAVVESIDRMVSNLHPMLLAESGGLSIQSDNIKLEVHQRSLGEGTGGSEFCGPHNENDTVLDCISVPSHNIQTLHDNGFQKVTVMNVWYGSLLPLFHTQGNVTLFPAVSDGTHKYMGAVLGSSVISSTVLGDSQPISMAIQFQLQHRPQNPPGTVYDPVCAYWDFSLMPEAGGGWSTVGCEIISKGQGSTSCHCNHTTNFALLLQIYEVKRTPVEESALQMLTFIGCGISLCGLTFTFILFIAVGVPKSDRNTVHKNLIVALAVAELLLMCSDAASAQQEVCLGVTAALHLFFMASFTWMLVEGLLLWSKVVSVNMSEERRMGLYYTIGWGVPIVIVAVTLTVSFHKYKADNYCWLNVKTDIIWAFVGPVLFVLAVNAVVLCRVVMVTVSSARRRAKMLTPSSSSQLHALDLTWAATRPVLILLPVLGLTWLCGVLVHLSMVLAYLFIALNAFQGLYIFLVYAVYNSEVRNAIRRIKEKRKALSFTNCSQPIGFLPSQRTATSSWTHSVPMPSSPETSDTSAPGSTSCGSLVIKNESFRKESFVSFSMKHPTTENQVVQLTAFKPSGC</sequence>
<comment type="subcellular location">
    <subcellularLocation>
        <location evidence="1">Membrane</location>
        <topology evidence="1">Multi-pass membrane protein</topology>
    </subcellularLocation>
</comment>
<protein>
    <recommendedName>
        <fullName evidence="16">Adhesion G protein-coupled receptor D2</fullName>
    </recommendedName>
</protein>
<reference evidence="14" key="1">
    <citation type="submission" date="2021-01" db="EMBL/GenBank/DDBJ databases">
        <authorList>
            <person name="Zahm M."/>
            <person name="Roques C."/>
            <person name="Cabau C."/>
            <person name="Klopp C."/>
            <person name="Donnadieu C."/>
            <person name="Jouanno E."/>
            <person name="Lampietro C."/>
            <person name="Louis A."/>
            <person name="Herpin A."/>
            <person name="Echchiki A."/>
            <person name="Berthelot C."/>
            <person name="Parey E."/>
            <person name="Roest-Crollius H."/>
            <person name="Braasch I."/>
            <person name="Postlethwait J."/>
            <person name="Bobe J."/>
            <person name="Montfort J."/>
            <person name="Bouchez O."/>
            <person name="Begum T."/>
            <person name="Mejri S."/>
            <person name="Adams A."/>
            <person name="Chen W.-J."/>
            <person name="Guiguen Y."/>
        </authorList>
    </citation>
    <scope>NUCLEOTIDE SEQUENCE</scope>
    <source>
        <strain evidence="14">YG-15Mar2019-1</strain>
        <tissue evidence="14">Brain</tissue>
    </source>
</reference>
<feature type="transmembrane region" description="Helical" evidence="9">
    <location>
        <begin position="941"/>
        <end position="961"/>
    </location>
</feature>
<feature type="transmembrane region" description="Helical" evidence="9">
    <location>
        <begin position="779"/>
        <end position="798"/>
    </location>
</feature>
<keyword evidence="10" id="KW-0732">Signal</keyword>
<dbReference type="AlphaFoldDB" id="A0A9D3T903"/>
<feature type="transmembrane region" description="Helical" evidence="9">
    <location>
        <begin position="819"/>
        <end position="839"/>
    </location>
</feature>
<dbReference type="Gene3D" id="1.20.1070.10">
    <property type="entry name" value="Rhodopsin 7-helix transmembrane proteins"/>
    <property type="match status" value="1"/>
</dbReference>
<evidence type="ECO:0000256" key="1">
    <source>
        <dbReference type="ARBA" id="ARBA00004141"/>
    </source>
</evidence>
<organism evidence="14 15">
    <name type="scientific">Megalops atlanticus</name>
    <name type="common">Tarpon</name>
    <name type="synonym">Clupea gigantea</name>
    <dbReference type="NCBI Taxonomy" id="7932"/>
    <lineage>
        <taxon>Eukaryota</taxon>
        <taxon>Metazoa</taxon>
        <taxon>Chordata</taxon>
        <taxon>Craniata</taxon>
        <taxon>Vertebrata</taxon>
        <taxon>Euteleostomi</taxon>
        <taxon>Actinopterygii</taxon>
        <taxon>Neopterygii</taxon>
        <taxon>Teleostei</taxon>
        <taxon>Elopiformes</taxon>
        <taxon>Megalopidae</taxon>
        <taxon>Megalops</taxon>
    </lineage>
</organism>
<dbReference type="GO" id="GO:0004930">
    <property type="term" value="F:G protein-coupled receptor activity"/>
    <property type="evidence" value="ECO:0007669"/>
    <property type="project" value="InterPro"/>
</dbReference>
<evidence type="ECO:0000313" key="15">
    <source>
        <dbReference type="Proteomes" id="UP001046870"/>
    </source>
</evidence>
<dbReference type="InterPro" id="IPR000832">
    <property type="entry name" value="GPCR_2_secretin-like"/>
</dbReference>
<keyword evidence="15" id="KW-1185">Reference proteome</keyword>
<dbReference type="PANTHER" id="PTHR12011">
    <property type="entry name" value="ADHESION G-PROTEIN COUPLED RECEPTOR"/>
    <property type="match status" value="1"/>
</dbReference>
<feature type="domain" description="G-protein coupled receptors family 2 profile 2" evidence="12">
    <location>
        <begin position="715"/>
        <end position="962"/>
    </location>
</feature>
<accession>A0A9D3T903</accession>
<evidence type="ECO:0000256" key="3">
    <source>
        <dbReference type="ARBA" id="ARBA00022692"/>
    </source>
</evidence>
<feature type="transmembrane region" description="Helical" evidence="9">
    <location>
        <begin position="859"/>
        <end position="885"/>
    </location>
</feature>
<feature type="domain" description="Pentraxin (PTX)" evidence="13">
    <location>
        <begin position="121"/>
        <end position="327"/>
    </location>
</feature>
<evidence type="ECO:0000256" key="9">
    <source>
        <dbReference type="SAM" id="Phobius"/>
    </source>
</evidence>
<dbReference type="GO" id="GO:0007166">
    <property type="term" value="P:cell surface receptor signaling pathway"/>
    <property type="evidence" value="ECO:0007669"/>
    <property type="project" value="InterPro"/>
</dbReference>
<keyword evidence="5 9" id="KW-0472">Membrane</keyword>
<dbReference type="Pfam" id="PF00354">
    <property type="entry name" value="Pentaxin"/>
    <property type="match status" value="1"/>
</dbReference>
<dbReference type="PANTHER" id="PTHR12011:SF58">
    <property type="entry name" value="ADHESION G-PROTEIN COUPLED RECEPTOR D2"/>
    <property type="match status" value="1"/>
</dbReference>
<dbReference type="SUPFAM" id="SSF81321">
    <property type="entry name" value="Family A G protein-coupled receptor-like"/>
    <property type="match status" value="1"/>
</dbReference>
<dbReference type="InterPro" id="IPR001759">
    <property type="entry name" value="PTX_dom"/>
</dbReference>
<keyword evidence="4 9" id="KW-1133">Transmembrane helix</keyword>
<evidence type="ECO:0000256" key="6">
    <source>
        <dbReference type="ARBA" id="ARBA00023157"/>
    </source>
</evidence>
<evidence type="ECO:0000256" key="7">
    <source>
        <dbReference type="PROSITE-ProRule" id="PRU01172"/>
    </source>
</evidence>
<dbReference type="InterPro" id="IPR057244">
    <property type="entry name" value="GAIN_B"/>
</dbReference>
<evidence type="ECO:0000259" key="11">
    <source>
        <dbReference type="PROSITE" id="PS50221"/>
    </source>
</evidence>
<dbReference type="InterPro" id="IPR046338">
    <property type="entry name" value="GAIN_dom_sf"/>
</dbReference>
<dbReference type="Gene3D" id="2.60.120.200">
    <property type="match status" value="1"/>
</dbReference>
<comment type="caution">
    <text evidence="14">The sequence shown here is derived from an EMBL/GenBank/DDBJ whole genome shotgun (WGS) entry which is preliminary data.</text>
</comment>
<gene>
    <name evidence="14" type="ORF">MATL_G00057150</name>
</gene>
<evidence type="ECO:0000256" key="2">
    <source>
        <dbReference type="ARBA" id="ARBA00007343"/>
    </source>
</evidence>
<evidence type="ECO:0008006" key="16">
    <source>
        <dbReference type="Google" id="ProtNLM"/>
    </source>
</evidence>
<evidence type="ECO:0000259" key="12">
    <source>
        <dbReference type="PROSITE" id="PS50261"/>
    </source>
</evidence>
<dbReference type="Pfam" id="PF01825">
    <property type="entry name" value="GPS"/>
    <property type="match status" value="1"/>
</dbReference>
<dbReference type="PROSITE" id="PS51828">
    <property type="entry name" value="PTX_2"/>
    <property type="match status" value="1"/>
</dbReference>
<feature type="transmembrane region" description="Helical" evidence="9">
    <location>
        <begin position="754"/>
        <end position="773"/>
    </location>
</feature>
<evidence type="ECO:0000259" key="13">
    <source>
        <dbReference type="PROSITE" id="PS51828"/>
    </source>
</evidence>
<feature type="transmembrane region" description="Helical" evidence="9">
    <location>
        <begin position="916"/>
        <end position="935"/>
    </location>
</feature>
<dbReference type="PROSITE" id="PS50221">
    <property type="entry name" value="GAIN_B"/>
    <property type="match status" value="1"/>
</dbReference>
<dbReference type="GO" id="GO:0005886">
    <property type="term" value="C:plasma membrane"/>
    <property type="evidence" value="ECO:0007669"/>
    <property type="project" value="UniProtKB-SubCell"/>
</dbReference>
<dbReference type="SMART" id="SM00159">
    <property type="entry name" value="PTX"/>
    <property type="match status" value="1"/>
</dbReference>
<evidence type="ECO:0000256" key="10">
    <source>
        <dbReference type="SAM" id="SignalP"/>
    </source>
</evidence>
<feature type="signal peptide" evidence="10">
    <location>
        <begin position="1"/>
        <end position="21"/>
    </location>
</feature>
<comment type="caution">
    <text evidence="7">Lacks conserved residue(s) required for the propagation of feature annotation.</text>
</comment>
<dbReference type="PROSITE" id="PS50261">
    <property type="entry name" value="G_PROTEIN_RECEP_F2_4"/>
    <property type="match status" value="1"/>
</dbReference>
<feature type="region of interest" description="Disordered" evidence="8">
    <location>
        <begin position="999"/>
        <end position="1024"/>
    </location>
</feature>
<evidence type="ECO:0000313" key="14">
    <source>
        <dbReference type="EMBL" id="KAG7480524.1"/>
    </source>
</evidence>
<dbReference type="Proteomes" id="UP001046870">
    <property type="component" value="Chromosome 4"/>
</dbReference>
<keyword evidence="6" id="KW-1015">Disulfide bond</keyword>
<dbReference type="EMBL" id="JAFDVH010000004">
    <property type="protein sequence ID" value="KAG7480524.1"/>
    <property type="molecule type" value="Genomic_DNA"/>
</dbReference>
<evidence type="ECO:0000256" key="4">
    <source>
        <dbReference type="ARBA" id="ARBA00022989"/>
    </source>
</evidence>
<name>A0A9D3T903_MEGAT</name>
<dbReference type="FunFam" id="1.20.1070.10:FF:000252">
    <property type="entry name" value="Adhesion G protein-coupled receptor D2"/>
    <property type="match status" value="1"/>
</dbReference>
<dbReference type="GO" id="GO:0007189">
    <property type="term" value="P:adenylate cyclase-activating G protein-coupled receptor signaling pathway"/>
    <property type="evidence" value="ECO:0007669"/>
    <property type="project" value="TreeGrafter"/>
</dbReference>
<dbReference type="Gene3D" id="2.60.220.50">
    <property type="match status" value="1"/>
</dbReference>
<dbReference type="OrthoDB" id="1100386at2759"/>
<evidence type="ECO:0000256" key="8">
    <source>
        <dbReference type="SAM" id="MobiDB-lite"/>
    </source>
</evidence>
<keyword evidence="3 9" id="KW-0812">Transmembrane</keyword>
<feature type="transmembrane region" description="Helical" evidence="9">
    <location>
        <begin position="717"/>
        <end position="742"/>
    </location>
</feature>
<dbReference type="InterPro" id="IPR000203">
    <property type="entry name" value="GPS"/>
</dbReference>
<feature type="chain" id="PRO_5039261971" description="Adhesion G protein-coupled receptor D2" evidence="10">
    <location>
        <begin position="22"/>
        <end position="1064"/>
    </location>
</feature>
<dbReference type="PRINTS" id="PR00249">
    <property type="entry name" value="GPCRSECRETIN"/>
</dbReference>
<dbReference type="SUPFAM" id="SSF49899">
    <property type="entry name" value="Concanavalin A-like lectins/glucanases"/>
    <property type="match status" value="1"/>
</dbReference>
<dbReference type="InterPro" id="IPR017981">
    <property type="entry name" value="GPCR_2-like_7TM"/>
</dbReference>
<feature type="domain" description="GAIN-B" evidence="11">
    <location>
        <begin position="533"/>
        <end position="706"/>
    </location>
</feature>
<dbReference type="InterPro" id="IPR013320">
    <property type="entry name" value="ConA-like_dom_sf"/>
</dbReference>
<evidence type="ECO:0000256" key="5">
    <source>
        <dbReference type="ARBA" id="ARBA00023136"/>
    </source>
</evidence>